<protein>
    <submittedName>
        <fullName evidence="1">Uncharacterized protein</fullName>
    </submittedName>
</protein>
<dbReference type="EMBL" id="JASPKY010000280">
    <property type="protein sequence ID" value="KAK9711405.1"/>
    <property type="molecule type" value="Genomic_DNA"/>
</dbReference>
<proteinExistence type="predicted"/>
<name>A0AAW1K1T1_POPJA</name>
<comment type="caution">
    <text evidence="1">The sequence shown here is derived from an EMBL/GenBank/DDBJ whole genome shotgun (WGS) entry which is preliminary data.</text>
</comment>
<dbReference type="AlphaFoldDB" id="A0AAW1K1T1"/>
<organism evidence="1 2">
    <name type="scientific">Popillia japonica</name>
    <name type="common">Japanese beetle</name>
    <dbReference type="NCBI Taxonomy" id="7064"/>
    <lineage>
        <taxon>Eukaryota</taxon>
        <taxon>Metazoa</taxon>
        <taxon>Ecdysozoa</taxon>
        <taxon>Arthropoda</taxon>
        <taxon>Hexapoda</taxon>
        <taxon>Insecta</taxon>
        <taxon>Pterygota</taxon>
        <taxon>Neoptera</taxon>
        <taxon>Endopterygota</taxon>
        <taxon>Coleoptera</taxon>
        <taxon>Polyphaga</taxon>
        <taxon>Scarabaeiformia</taxon>
        <taxon>Scarabaeidae</taxon>
        <taxon>Rutelinae</taxon>
        <taxon>Popillia</taxon>
    </lineage>
</organism>
<dbReference type="Proteomes" id="UP001458880">
    <property type="component" value="Unassembled WGS sequence"/>
</dbReference>
<evidence type="ECO:0000313" key="2">
    <source>
        <dbReference type="Proteomes" id="UP001458880"/>
    </source>
</evidence>
<accession>A0AAW1K1T1</accession>
<sequence length="85" mass="9106">MIVAISPEAKGEMYIKCGLNLVLDSKLTTGIVETIFDAADAKVLLKAFATSEGESYCLFETIFDAADAKVLLKAFATSEGESYCL</sequence>
<reference evidence="1 2" key="1">
    <citation type="journal article" date="2024" name="BMC Genomics">
        <title>De novo assembly and annotation of Popillia japonica's genome with initial clues to its potential as an invasive pest.</title>
        <authorList>
            <person name="Cucini C."/>
            <person name="Boschi S."/>
            <person name="Funari R."/>
            <person name="Cardaioli E."/>
            <person name="Iannotti N."/>
            <person name="Marturano G."/>
            <person name="Paoli F."/>
            <person name="Bruttini M."/>
            <person name="Carapelli A."/>
            <person name="Frati F."/>
            <person name="Nardi F."/>
        </authorList>
    </citation>
    <scope>NUCLEOTIDE SEQUENCE [LARGE SCALE GENOMIC DNA]</scope>
    <source>
        <strain evidence="1">DMR45628</strain>
    </source>
</reference>
<evidence type="ECO:0000313" key="1">
    <source>
        <dbReference type="EMBL" id="KAK9711405.1"/>
    </source>
</evidence>
<keyword evidence="2" id="KW-1185">Reference proteome</keyword>
<gene>
    <name evidence="1" type="ORF">QE152_g25474</name>
</gene>